<evidence type="ECO:0000313" key="1">
    <source>
        <dbReference type="EMBL" id="KAF0932257.1"/>
    </source>
</evidence>
<protein>
    <submittedName>
        <fullName evidence="1">Uncharacterized protein</fullName>
    </submittedName>
</protein>
<evidence type="ECO:0000313" key="2">
    <source>
        <dbReference type="Proteomes" id="UP000479710"/>
    </source>
</evidence>
<reference evidence="1 2" key="1">
    <citation type="submission" date="2019-11" db="EMBL/GenBank/DDBJ databases">
        <title>Whole genome sequence of Oryza granulata.</title>
        <authorList>
            <person name="Li W."/>
        </authorList>
    </citation>
    <scope>NUCLEOTIDE SEQUENCE [LARGE SCALE GENOMIC DNA]</scope>
    <source>
        <strain evidence="2">cv. Menghai</strain>
        <tissue evidence="1">Leaf</tissue>
    </source>
</reference>
<gene>
    <name evidence="1" type="ORF">E2562_009526</name>
</gene>
<dbReference type="AlphaFoldDB" id="A0A6G1F5R4"/>
<organism evidence="1 2">
    <name type="scientific">Oryza meyeriana var. granulata</name>
    <dbReference type="NCBI Taxonomy" id="110450"/>
    <lineage>
        <taxon>Eukaryota</taxon>
        <taxon>Viridiplantae</taxon>
        <taxon>Streptophyta</taxon>
        <taxon>Embryophyta</taxon>
        <taxon>Tracheophyta</taxon>
        <taxon>Spermatophyta</taxon>
        <taxon>Magnoliopsida</taxon>
        <taxon>Liliopsida</taxon>
        <taxon>Poales</taxon>
        <taxon>Poaceae</taxon>
        <taxon>BOP clade</taxon>
        <taxon>Oryzoideae</taxon>
        <taxon>Oryzeae</taxon>
        <taxon>Oryzinae</taxon>
        <taxon>Oryza</taxon>
        <taxon>Oryza meyeriana</taxon>
    </lineage>
</organism>
<proteinExistence type="predicted"/>
<dbReference type="Proteomes" id="UP000479710">
    <property type="component" value="Unassembled WGS sequence"/>
</dbReference>
<dbReference type="EMBL" id="SPHZ02000001">
    <property type="protein sequence ID" value="KAF0932257.1"/>
    <property type="molecule type" value="Genomic_DNA"/>
</dbReference>
<name>A0A6G1F5R4_9ORYZ</name>
<keyword evidence="2" id="KW-1185">Reference proteome</keyword>
<sequence length="106" mass="11652">MSTTAGADPPPVRDAYVRLASIFCLHVALRRAASKPGRRPASIASPCARFVQPHLSIHRASSCDLQSADLQLAFLLYVLPGMSKSYLPNPTLKKLIPLFFSNKFRN</sequence>
<comment type="caution">
    <text evidence="1">The sequence shown here is derived from an EMBL/GenBank/DDBJ whole genome shotgun (WGS) entry which is preliminary data.</text>
</comment>
<accession>A0A6G1F5R4</accession>